<dbReference type="InterPro" id="IPR008928">
    <property type="entry name" value="6-hairpin_glycosidase_sf"/>
</dbReference>
<keyword evidence="2 10" id="KW-0378">Hydrolase</keyword>
<dbReference type="InterPro" id="IPR014756">
    <property type="entry name" value="Ig_E-set"/>
</dbReference>
<evidence type="ECO:0000256" key="6">
    <source>
        <dbReference type="SAM" id="MobiDB-lite"/>
    </source>
</evidence>
<evidence type="ECO:0000256" key="5">
    <source>
        <dbReference type="ARBA" id="ARBA00023326"/>
    </source>
</evidence>
<sequence>MMSLPPHARTLRRLLPVAVVALLAALLPALPARAAGTVEQVAVSQAGYSSGSYKAGYVVATDKLSPWTCEVVRGGAVVLPGCVLADHGVVWGRRVYSVELTALTQPGTGYTLRVNGVSSPPFDVANDIWDGYKDEMTAFYRIQRASVATSSVYPPGYSSVAPSAKVFHGAGHLDDAASEDGTAHHDLTGGWYDAGDYGKYGGNQWVGGEIALAYLRNQGAAPVRFDNDGNGVPDLLDEARFGAEYLVKMAAVADGAMYDVRGNGTFDPPEAQTDNVSGTSDDRRISGLGVGGSAKAAGALAATARAVEGALSTGAIAAGKVADFQAFAQLCEETARTFHDYAAAHPDAPIGSYSTRGGLSNSMLFAEVELFLLTGEASYGQAATAKIGALTFDDLASTNYWDLRPLSMAEFHPVADTATKQKIKDLLTRQVEFFLSMADDTPYGVLNQFKNFGVNEPHVSYLGDMMRYYELFGDQRVLRAVLKGTYWVFGANPWNTSWVSGVGARHVKFLHTRLDAEADDQTGTGVVVPGAMVSGPNARDPQDPRSASPWYQDRPMWQDSAQQWRYNEYSISIQAGLLYTIMGLIRSNGAPSSAAQSPVRLPVTSPVIGDLVTGDVTVFAQPAAALSGADLGPEHTPMPLVNGVHTGTVNVDGVTPYTNRRVDVRGTQTNGAHTYSSTHLTVAPPPPTPQTPLLYDDFGGGGVWGSQNMAWVNWWNNQAGIGIYTKQTIDGRTAGRFFQNPASASSQAKFQPWHHSVDASGYRYLTVVMKSPSPGARMWVALNDGTKGYRVSGTAPLTVPSTWTTYDFDLNAFPLMDKSKVKMEIWLQQTADADGEVHVDDVSFTGKPEGTAPTLSGVALSPATGTATTAFTYTATYTDADNRPPFSVDLVLDGVVRRMAEVTPSDTTYTDGKAYRLKVWLPKGVHSSYVRTTDTTSPLVRTAPQTGPTVN</sequence>
<evidence type="ECO:0000259" key="9">
    <source>
        <dbReference type="Pfam" id="PF02927"/>
    </source>
</evidence>
<dbReference type="InterPro" id="IPR013783">
    <property type="entry name" value="Ig-like_fold"/>
</dbReference>
<feature type="domain" description="Glycoside hydrolase family 9" evidence="8">
    <location>
        <begin position="136"/>
        <end position="580"/>
    </location>
</feature>
<keyword evidence="11" id="KW-1185">Reference proteome</keyword>
<evidence type="ECO:0000256" key="1">
    <source>
        <dbReference type="ARBA" id="ARBA00007072"/>
    </source>
</evidence>
<keyword evidence="7" id="KW-0732">Signal</keyword>
<dbReference type="RefSeq" id="WP_344746542.1">
    <property type="nucleotide sequence ID" value="NZ_BAAAWW010000097.1"/>
</dbReference>
<dbReference type="InterPro" id="IPR008979">
    <property type="entry name" value="Galactose-bd-like_sf"/>
</dbReference>
<comment type="similarity">
    <text evidence="1">Belongs to the glycosyl hydrolase 9 (cellulase E) family.</text>
</comment>
<dbReference type="Gene3D" id="2.60.40.10">
    <property type="entry name" value="Immunoglobulins"/>
    <property type="match status" value="1"/>
</dbReference>
<dbReference type="SUPFAM" id="SSF81296">
    <property type="entry name" value="E set domains"/>
    <property type="match status" value="1"/>
</dbReference>
<proteinExistence type="inferred from homology"/>
<evidence type="ECO:0000256" key="4">
    <source>
        <dbReference type="ARBA" id="ARBA00023295"/>
    </source>
</evidence>
<reference evidence="10 11" key="1">
    <citation type="submission" date="2024-09" db="EMBL/GenBank/DDBJ databases">
        <authorList>
            <person name="Sun Q."/>
            <person name="Mori K."/>
        </authorList>
    </citation>
    <scope>NUCLEOTIDE SEQUENCE [LARGE SCALE GENOMIC DNA]</scope>
    <source>
        <strain evidence="10 11">JCM 3028</strain>
    </source>
</reference>
<comment type="caution">
    <text evidence="10">The sequence shown here is derived from an EMBL/GenBank/DDBJ whole genome shotgun (WGS) entry which is preliminary data.</text>
</comment>
<evidence type="ECO:0000259" key="8">
    <source>
        <dbReference type="Pfam" id="PF00759"/>
    </source>
</evidence>
<dbReference type="InterPro" id="IPR001701">
    <property type="entry name" value="Glyco_hydro_9"/>
</dbReference>
<keyword evidence="5" id="KW-0624">Polysaccharide degradation</keyword>
<evidence type="ECO:0000256" key="7">
    <source>
        <dbReference type="SAM" id="SignalP"/>
    </source>
</evidence>
<protein>
    <submittedName>
        <fullName evidence="10">Glycoside hydrolase family 9 protein</fullName>
    </submittedName>
</protein>
<evidence type="ECO:0000256" key="3">
    <source>
        <dbReference type="ARBA" id="ARBA00023277"/>
    </source>
</evidence>
<name>A0ABV5TU75_9ACTN</name>
<feature type="domain" description="Cellulase Ig-like" evidence="9">
    <location>
        <begin position="39"/>
        <end position="118"/>
    </location>
</feature>
<feature type="signal peptide" evidence="7">
    <location>
        <begin position="1"/>
        <end position="34"/>
    </location>
</feature>
<dbReference type="Proteomes" id="UP001589610">
    <property type="component" value="Unassembled WGS sequence"/>
</dbReference>
<feature type="region of interest" description="Disordered" evidence="6">
    <location>
        <begin position="532"/>
        <end position="552"/>
    </location>
</feature>
<accession>A0ABV5TU75</accession>
<keyword evidence="3" id="KW-0119">Carbohydrate metabolism</keyword>
<dbReference type="InterPro" id="IPR004197">
    <property type="entry name" value="Cellulase_Ig-like"/>
</dbReference>
<keyword evidence="4" id="KW-0326">Glycosidase</keyword>
<dbReference type="Gene3D" id="2.60.120.430">
    <property type="entry name" value="Galactose-binding lectin"/>
    <property type="match status" value="1"/>
</dbReference>
<dbReference type="GO" id="GO:0016787">
    <property type="term" value="F:hydrolase activity"/>
    <property type="evidence" value="ECO:0007669"/>
    <property type="project" value="UniProtKB-KW"/>
</dbReference>
<organism evidence="10 11">
    <name type="scientific">Streptosporangium vulgare</name>
    <dbReference type="NCBI Taxonomy" id="46190"/>
    <lineage>
        <taxon>Bacteria</taxon>
        <taxon>Bacillati</taxon>
        <taxon>Actinomycetota</taxon>
        <taxon>Actinomycetes</taxon>
        <taxon>Streptosporangiales</taxon>
        <taxon>Streptosporangiaceae</taxon>
        <taxon>Streptosporangium</taxon>
    </lineage>
</organism>
<evidence type="ECO:0000313" key="10">
    <source>
        <dbReference type="EMBL" id="MFB9681138.1"/>
    </source>
</evidence>
<evidence type="ECO:0000313" key="11">
    <source>
        <dbReference type="Proteomes" id="UP001589610"/>
    </source>
</evidence>
<dbReference type="CDD" id="cd02850">
    <property type="entry name" value="E_set_Cellulase_N"/>
    <property type="match status" value="1"/>
</dbReference>
<dbReference type="InterPro" id="IPR012341">
    <property type="entry name" value="6hp_glycosidase-like_sf"/>
</dbReference>
<dbReference type="SUPFAM" id="SSF49785">
    <property type="entry name" value="Galactose-binding domain-like"/>
    <property type="match status" value="1"/>
</dbReference>
<dbReference type="SUPFAM" id="SSF48208">
    <property type="entry name" value="Six-hairpin glycosidases"/>
    <property type="match status" value="1"/>
</dbReference>
<gene>
    <name evidence="10" type="ORF">ACFFRH_37155</name>
</gene>
<evidence type="ECO:0000256" key="2">
    <source>
        <dbReference type="ARBA" id="ARBA00022801"/>
    </source>
</evidence>
<dbReference type="EMBL" id="JBHMBS010000030">
    <property type="protein sequence ID" value="MFB9681138.1"/>
    <property type="molecule type" value="Genomic_DNA"/>
</dbReference>
<dbReference type="Gene3D" id="1.50.10.10">
    <property type="match status" value="1"/>
</dbReference>
<dbReference type="Pfam" id="PF02927">
    <property type="entry name" value="CelD_N"/>
    <property type="match status" value="1"/>
</dbReference>
<dbReference type="PANTHER" id="PTHR22298">
    <property type="entry name" value="ENDO-1,4-BETA-GLUCANASE"/>
    <property type="match status" value="1"/>
</dbReference>
<dbReference type="Pfam" id="PF00759">
    <property type="entry name" value="Glyco_hydro_9"/>
    <property type="match status" value="1"/>
</dbReference>
<feature type="chain" id="PRO_5046790612" evidence="7">
    <location>
        <begin position="35"/>
        <end position="951"/>
    </location>
</feature>